<proteinExistence type="predicted"/>
<dbReference type="AlphaFoldDB" id="X1Q697"/>
<accession>X1Q697</accession>
<gene>
    <name evidence="1" type="ORF">S06H3_40038</name>
</gene>
<sequence>GMKNTVDVCRKCQIEWYKKHNLFLPRYNFKCPRCGYEQSAAPSIFMNMGLNRGCGSCMKCKTFLHLEIIDDMHGGEMKAMLWDEYLKKESIKN</sequence>
<evidence type="ECO:0000313" key="1">
    <source>
        <dbReference type="EMBL" id="GAI46585.1"/>
    </source>
</evidence>
<feature type="non-terminal residue" evidence="1">
    <location>
        <position position="1"/>
    </location>
</feature>
<reference evidence="1" key="1">
    <citation type="journal article" date="2014" name="Front. Microbiol.">
        <title>High frequency of phylogenetically diverse reductive dehalogenase-homologous genes in deep subseafloor sedimentary metagenomes.</title>
        <authorList>
            <person name="Kawai M."/>
            <person name="Futagami T."/>
            <person name="Toyoda A."/>
            <person name="Takaki Y."/>
            <person name="Nishi S."/>
            <person name="Hori S."/>
            <person name="Arai W."/>
            <person name="Tsubouchi T."/>
            <person name="Morono Y."/>
            <person name="Uchiyama I."/>
            <person name="Ito T."/>
            <person name="Fujiyama A."/>
            <person name="Inagaki F."/>
            <person name="Takami H."/>
        </authorList>
    </citation>
    <scope>NUCLEOTIDE SEQUENCE</scope>
    <source>
        <strain evidence="1">Expedition CK06-06</strain>
    </source>
</reference>
<organism evidence="1">
    <name type="scientific">marine sediment metagenome</name>
    <dbReference type="NCBI Taxonomy" id="412755"/>
    <lineage>
        <taxon>unclassified sequences</taxon>
        <taxon>metagenomes</taxon>
        <taxon>ecological metagenomes</taxon>
    </lineage>
</organism>
<name>X1Q697_9ZZZZ</name>
<dbReference type="EMBL" id="BARV01024539">
    <property type="protein sequence ID" value="GAI46585.1"/>
    <property type="molecule type" value="Genomic_DNA"/>
</dbReference>
<comment type="caution">
    <text evidence="1">The sequence shown here is derived from an EMBL/GenBank/DDBJ whole genome shotgun (WGS) entry which is preliminary data.</text>
</comment>
<protein>
    <submittedName>
        <fullName evidence="1">Uncharacterized protein</fullName>
    </submittedName>
</protein>